<dbReference type="Proteomes" id="UP000509510">
    <property type="component" value="Chromosome III"/>
</dbReference>
<dbReference type="GO" id="GO:1990432">
    <property type="term" value="P:siRNA 3'-end processing"/>
    <property type="evidence" value="ECO:0007669"/>
    <property type="project" value="TreeGrafter"/>
</dbReference>
<dbReference type="InterPro" id="IPR006941">
    <property type="entry name" value="RNase_CAF1"/>
</dbReference>
<dbReference type="PANTHER" id="PTHR15092">
    <property type="entry name" value="POLY A -SPECIFIC RIBONUCLEASE/TARGET OF EGR1, MEMBER 1"/>
    <property type="match status" value="1"/>
</dbReference>
<feature type="compositionally biased region" description="Acidic residues" evidence="2">
    <location>
        <begin position="498"/>
        <end position="513"/>
    </location>
</feature>
<dbReference type="SUPFAM" id="SSF53098">
    <property type="entry name" value="Ribonuclease H-like"/>
    <property type="match status" value="1"/>
</dbReference>
<dbReference type="InterPro" id="IPR012337">
    <property type="entry name" value="RNaseH-like_sf"/>
</dbReference>
<reference evidence="4" key="1">
    <citation type="submission" date="2020-06" db="EMBL/GenBank/DDBJ databases">
        <title>A chromosome-scale genome assembly of Talaromyces rugulosus W13939.</title>
        <authorList>
            <person name="Wang B."/>
            <person name="Guo L."/>
            <person name="Ye K."/>
            <person name="Wang L."/>
        </authorList>
    </citation>
    <scope>NUCLEOTIDE SEQUENCE [LARGE SCALE GENOMIC DNA]</scope>
    <source>
        <strain evidence="4">W13939</strain>
    </source>
</reference>
<dbReference type="AlphaFoldDB" id="A0A7H8QZY1"/>
<dbReference type="GO" id="GO:0003723">
    <property type="term" value="F:RNA binding"/>
    <property type="evidence" value="ECO:0007669"/>
    <property type="project" value="TreeGrafter"/>
</dbReference>
<sequence length="550" mass="62205">MDDAEWDTVTVQTWSLHLPEILQHLSSCSFVALDFEFSGIAAQRPFDSARRVAPLQERYADIKEAAEKFQILQVGLTIAHEDPVSGTYTLKPYNVHLSPLVDPILGIDRIFSISSGAIQFLLKTNFRIDTPFTQGVRYLTQKEEELAIKEACKHSSHSRSETVVQMKLSKKENAESVAFLAVVRKDIDEWVAGGERAADYLNVPSRQSKMFKGKPTVTSLNRFQKRLVHQLVETEYPLLTTVGRNDFVTITRYDEKREEGILQQKTQRAEKRLIEQRGFRWIIEALTGGDLSQLEAKIFDPVVLDCGNLSRETAVKNFAESLKANLQKNRPPVVGHNLFTDVVYMWQCFFGELPDRVEDFVKLVHAKFPLLIDTKYMFTHDCGDVNPIASLGSMDEALKGITDPEIVIDAKHTRYRRAQHLHEAGYDSFLTAKNFIKQASQLPQARRRTTAEPQIPKTKPTHQPIVVDVVKKPAAPLKGLSFAELQSKFAHQNLFDTLPEDTDSPDESDETSDDEAKLIPPFSSPVWKVYGNKLRVFGTSERVCALDGET</sequence>
<dbReference type="GO" id="GO:0000175">
    <property type="term" value="F:3'-5'-RNA exonuclease activity"/>
    <property type="evidence" value="ECO:0007669"/>
    <property type="project" value="TreeGrafter"/>
</dbReference>
<dbReference type="GeneID" id="55992902"/>
<gene>
    <name evidence="3" type="ORF">TRUGW13939_05405</name>
</gene>
<feature type="region of interest" description="Disordered" evidence="2">
    <location>
        <begin position="496"/>
        <end position="521"/>
    </location>
</feature>
<dbReference type="InterPro" id="IPR051181">
    <property type="entry name" value="CAF1_poly(A)_ribonucleases"/>
</dbReference>
<evidence type="ECO:0000256" key="2">
    <source>
        <dbReference type="SAM" id="MobiDB-lite"/>
    </source>
</evidence>
<dbReference type="Pfam" id="PF04857">
    <property type="entry name" value="CAF1"/>
    <property type="match status" value="1"/>
</dbReference>
<dbReference type="KEGG" id="trg:TRUGW13939_05405"/>
<dbReference type="PANTHER" id="PTHR15092:SF22">
    <property type="entry name" value="POLY(A)-SPECIFIC RIBONUCLEASE PNLDC1"/>
    <property type="match status" value="1"/>
</dbReference>
<dbReference type="GO" id="GO:0000289">
    <property type="term" value="P:nuclear-transcribed mRNA poly(A) tail shortening"/>
    <property type="evidence" value="ECO:0007669"/>
    <property type="project" value="TreeGrafter"/>
</dbReference>
<protein>
    <submittedName>
        <fullName evidence="3">Uncharacterized protein</fullName>
    </submittedName>
</protein>
<organism evidence="3 4">
    <name type="scientific">Talaromyces rugulosus</name>
    <name type="common">Penicillium rugulosum</name>
    <dbReference type="NCBI Taxonomy" id="121627"/>
    <lineage>
        <taxon>Eukaryota</taxon>
        <taxon>Fungi</taxon>
        <taxon>Dikarya</taxon>
        <taxon>Ascomycota</taxon>
        <taxon>Pezizomycotina</taxon>
        <taxon>Eurotiomycetes</taxon>
        <taxon>Eurotiomycetidae</taxon>
        <taxon>Eurotiales</taxon>
        <taxon>Trichocomaceae</taxon>
        <taxon>Talaromyces</taxon>
        <taxon>Talaromyces sect. Islandici</taxon>
    </lineage>
</organism>
<dbReference type="InterPro" id="IPR036397">
    <property type="entry name" value="RNaseH_sf"/>
</dbReference>
<name>A0A7H8QZY1_TALRU</name>
<comment type="similarity">
    <text evidence="1">Belongs to the CAF1 family.</text>
</comment>
<keyword evidence="4" id="KW-1185">Reference proteome</keyword>
<dbReference type="EMBL" id="CP055900">
    <property type="protein sequence ID" value="QKX58283.1"/>
    <property type="molecule type" value="Genomic_DNA"/>
</dbReference>
<dbReference type="GO" id="GO:0005634">
    <property type="term" value="C:nucleus"/>
    <property type="evidence" value="ECO:0007669"/>
    <property type="project" value="TreeGrafter"/>
</dbReference>
<evidence type="ECO:0000313" key="4">
    <source>
        <dbReference type="Proteomes" id="UP000509510"/>
    </source>
</evidence>
<proteinExistence type="inferred from homology"/>
<evidence type="ECO:0000313" key="3">
    <source>
        <dbReference type="EMBL" id="QKX58283.1"/>
    </source>
</evidence>
<evidence type="ECO:0000256" key="1">
    <source>
        <dbReference type="ARBA" id="ARBA00008372"/>
    </source>
</evidence>
<dbReference type="RefSeq" id="XP_035344461.1">
    <property type="nucleotide sequence ID" value="XM_035488568.1"/>
</dbReference>
<dbReference type="Gene3D" id="3.30.420.10">
    <property type="entry name" value="Ribonuclease H-like superfamily/Ribonuclease H"/>
    <property type="match status" value="2"/>
</dbReference>
<accession>A0A7H8QZY1</accession>
<dbReference type="GO" id="GO:1990431">
    <property type="term" value="P:priRNA 3'-end processing"/>
    <property type="evidence" value="ECO:0007669"/>
    <property type="project" value="TreeGrafter"/>
</dbReference>
<dbReference type="OrthoDB" id="414075at2759"/>